<dbReference type="SMART" id="SM00355">
    <property type="entry name" value="ZnF_C2H2"/>
    <property type="match status" value="2"/>
</dbReference>
<accession>A0A8X6H887</accession>
<name>A0A8X6H887_TRICU</name>
<dbReference type="AlphaFoldDB" id="A0A8X6H887"/>
<sequence>MKGEFSGNICSTKNPMEFLTQILYDRHLAQCHPDQYQSGRSNDPASGGTSNPEAKWCPHCVRFLSPSSQMRDRRINSPDEDQKPSCDICGQKCKTRKGLTYHLLRNHGVSVGRKNLQRNTVKQETVVKPSHFSPLDVHSNVSSRDCNDSTSMRGVSLLGETMRLTFPLPHVLECPKARCQLSFRTVKWYTTNTSMKEHLTVVHRLANRRIEYWCSLCNRKIADKPATHPCLNNDLVVEYTTRQATCRAWNVASSSQLIPAYFITRRYISGRQSLIECRSFLHRRNQRAEKLRRGLNLRPSQLKTPGTCL</sequence>
<evidence type="ECO:0000259" key="2">
    <source>
        <dbReference type="SMART" id="SM00355"/>
    </source>
</evidence>
<comment type="caution">
    <text evidence="3">The sequence shown here is derived from an EMBL/GenBank/DDBJ whole genome shotgun (WGS) entry which is preliminary data.</text>
</comment>
<feature type="region of interest" description="Disordered" evidence="1">
    <location>
        <begin position="34"/>
        <end position="53"/>
    </location>
</feature>
<dbReference type="EMBL" id="BMAO01030580">
    <property type="protein sequence ID" value="GFQ68972.1"/>
    <property type="molecule type" value="Genomic_DNA"/>
</dbReference>
<evidence type="ECO:0000313" key="4">
    <source>
        <dbReference type="Proteomes" id="UP000887116"/>
    </source>
</evidence>
<reference evidence="3" key="1">
    <citation type="submission" date="2020-07" db="EMBL/GenBank/DDBJ databases">
        <title>Multicomponent nature underlies the extraordinary mechanical properties of spider dragline silk.</title>
        <authorList>
            <person name="Kono N."/>
            <person name="Nakamura H."/>
            <person name="Mori M."/>
            <person name="Yoshida Y."/>
            <person name="Ohtoshi R."/>
            <person name="Malay A.D."/>
            <person name="Moran D.A.P."/>
            <person name="Tomita M."/>
            <person name="Numata K."/>
            <person name="Arakawa K."/>
        </authorList>
    </citation>
    <scope>NUCLEOTIDE SEQUENCE</scope>
</reference>
<feature type="compositionally biased region" description="Polar residues" evidence="1">
    <location>
        <begin position="35"/>
        <end position="52"/>
    </location>
</feature>
<feature type="domain" description="C2H2-type" evidence="2">
    <location>
        <begin position="172"/>
        <end position="203"/>
    </location>
</feature>
<dbReference type="OrthoDB" id="8353735at2759"/>
<feature type="domain" description="C2H2-type" evidence="2">
    <location>
        <begin position="84"/>
        <end position="107"/>
    </location>
</feature>
<protein>
    <recommendedName>
        <fullName evidence="2">C2H2-type domain-containing protein</fullName>
    </recommendedName>
</protein>
<organism evidence="3 4">
    <name type="scientific">Trichonephila clavata</name>
    <name type="common">Joro spider</name>
    <name type="synonym">Nephila clavata</name>
    <dbReference type="NCBI Taxonomy" id="2740835"/>
    <lineage>
        <taxon>Eukaryota</taxon>
        <taxon>Metazoa</taxon>
        <taxon>Ecdysozoa</taxon>
        <taxon>Arthropoda</taxon>
        <taxon>Chelicerata</taxon>
        <taxon>Arachnida</taxon>
        <taxon>Araneae</taxon>
        <taxon>Araneomorphae</taxon>
        <taxon>Entelegynae</taxon>
        <taxon>Araneoidea</taxon>
        <taxon>Nephilidae</taxon>
        <taxon>Trichonephila</taxon>
    </lineage>
</organism>
<evidence type="ECO:0000313" key="3">
    <source>
        <dbReference type="EMBL" id="GFQ68972.1"/>
    </source>
</evidence>
<evidence type="ECO:0000256" key="1">
    <source>
        <dbReference type="SAM" id="MobiDB-lite"/>
    </source>
</evidence>
<keyword evidence="4" id="KW-1185">Reference proteome</keyword>
<gene>
    <name evidence="3" type="ORF">TNCT_22421</name>
</gene>
<dbReference type="InterPro" id="IPR013087">
    <property type="entry name" value="Znf_C2H2_type"/>
</dbReference>
<proteinExistence type="predicted"/>
<dbReference type="Proteomes" id="UP000887116">
    <property type="component" value="Unassembled WGS sequence"/>
</dbReference>